<dbReference type="OrthoDB" id="7745647at2"/>
<name>A0A4R3JDU8_9RHOB</name>
<dbReference type="Proteomes" id="UP000295696">
    <property type="component" value="Unassembled WGS sequence"/>
</dbReference>
<evidence type="ECO:0000313" key="2">
    <source>
        <dbReference type="Proteomes" id="UP000295696"/>
    </source>
</evidence>
<protein>
    <recommendedName>
        <fullName evidence="3">Glyceraldehyde-3-phosphate dehydrogenase</fullName>
    </recommendedName>
</protein>
<gene>
    <name evidence="1" type="ORF">EDD52_107119</name>
</gene>
<sequence length="47" mass="5256">MTNSLSIVLGLLLVGGIALDMFLTNGDSLLFLARKFVDLIDWVAFWR</sequence>
<dbReference type="EMBL" id="SLZU01000007">
    <property type="protein sequence ID" value="TCS63286.1"/>
    <property type="molecule type" value="Genomic_DNA"/>
</dbReference>
<evidence type="ECO:0008006" key="3">
    <source>
        <dbReference type="Google" id="ProtNLM"/>
    </source>
</evidence>
<comment type="caution">
    <text evidence="1">The sequence shown here is derived from an EMBL/GenBank/DDBJ whole genome shotgun (WGS) entry which is preliminary data.</text>
</comment>
<keyword evidence="2" id="KW-1185">Reference proteome</keyword>
<reference evidence="1 2" key="1">
    <citation type="submission" date="2019-03" db="EMBL/GenBank/DDBJ databases">
        <title>Genomic Encyclopedia of Type Strains, Phase IV (KMG-IV): sequencing the most valuable type-strain genomes for metagenomic binning, comparative biology and taxonomic classification.</title>
        <authorList>
            <person name="Goeker M."/>
        </authorList>
    </citation>
    <scope>NUCLEOTIDE SEQUENCE [LARGE SCALE GENOMIC DNA]</scope>
    <source>
        <strain evidence="1 2">DSM 104836</strain>
    </source>
</reference>
<dbReference type="AlphaFoldDB" id="A0A4R3JDU8"/>
<dbReference type="RefSeq" id="WP_132245153.1">
    <property type="nucleotide sequence ID" value="NZ_SLZU01000007.1"/>
</dbReference>
<proteinExistence type="predicted"/>
<organism evidence="1 2">
    <name type="scientific">Primorskyibacter sedentarius</name>
    <dbReference type="NCBI Taxonomy" id="745311"/>
    <lineage>
        <taxon>Bacteria</taxon>
        <taxon>Pseudomonadati</taxon>
        <taxon>Pseudomonadota</taxon>
        <taxon>Alphaproteobacteria</taxon>
        <taxon>Rhodobacterales</taxon>
        <taxon>Roseobacteraceae</taxon>
        <taxon>Primorskyibacter</taxon>
    </lineage>
</organism>
<evidence type="ECO:0000313" key="1">
    <source>
        <dbReference type="EMBL" id="TCS63286.1"/>
    </source>
</evidence>
<accession>A0A4R3JDU8</accession>